<evidence type="ECO:0000313" key="9">
    <source>
        <dbReference type="Proteomes" id="UP000283387"/>
    </source>
</evidence>
<keyword evidence="3" id="KW-0732">Signal</keyword>
<dbReference type="Proteomes" id="UP000283387">
    <property type="component" value="Unassembled WGS sequence"/>
</dbReference>
<evidence type="ECO:0000256" key="3">
    <source>
        <dbReference type="ARBA" id="ARBA00022729"/>
    </source>
</evidence>
<feature type="domain" description="RagB/SusD" evidence="6">
    <location>
        <begin position="285"/>
        <end position="534"/>
    </location>
</feature>
<gene>
    <name evidence="8" type="ORF">BC643_2404</name>
</gene>
<dbReference type="InterPro" id="IPR012944">
    <property type="entry name" value="SusD_RagB_dom"/>
</dbReference>
<keyword evidence="5" id="KW-0998">Cell outer membrane</keyword>
<keyword evidence="4" id="KW-0472">Membrane</keyword>
<reference evidence="8 9" key="1">
    <citation type="submission" date="2018-09" db="EMBL/GenBank/DDBJ databases">
        <title>Genomic Encyclopedia of Archaeal and Bacterial Type Strains, Phase II (KMG-II): from individual species to whole genera.</title>
        <authorList>
            <person name="Goeker M."/>
        </authorList>
    </citation>
    <scope>NUCLEOTIDE SEQUENCE [LARGE SCALE GENOMIC DNA]</scope>
    <source>
        <strain evidence="8 9">DSM 27148</strain>
    </source>
</reference>
<evidence type="ECO:0000256" key="4">
    <source>
        <dbReference type="ARBA" id="ARBA00023136"/>
    </source>
</evidence>
<evidence type="ECO:0000313" key="8">
    <source>
        <dbReference type="EMBL" id="RKD92034.1"/>
    </source>
</evidence>
<comment type="caution">
    <text evidence="8">The sequence shown here is derived from an EMBL/GenBank/DDBJ whole genome shotgun (WGS) entry which is preliminary data.</text>
</comment>
<dbReference type="Gene3D" id="1.25.40.390">
    <property type="match status" value="1"/>
</dbReference>
<evidence type="ECO:0000259" key="7">
    <source>
        <dbReference type="Pfam" id="PF14322"/>
    </source>
</evidence>
<dbReference type="InterPro" id="IPR033985">
    <property type="entry name" value="SusD-like_N"/>
</dbReference>
<organism evidence="8 9">
    <name type="scientific">Mangrovibacterium diazotrophicum</name>
    <dbReference type="NCBI Taxonomy" id="1261403"/>
    <lineage>
        <taxon>Bacteria</taxon>
        <taxon>Pseudomonadati</taxon>
        <taxon>Bacteroidota</taxon>
        <taxon>Bacteroidia</taxon>
        <taxon>Marinilabiliales</taxon>
        <taxon>Prolixibacteraceae</taxon>
        <taxon>Mangrovibacterium</taxon>
    </lineage>
</organism>
<dbReference type="InterPro" id="IPR011990">
    <property type="entry name" value="TPR-like_helical_dom_sf"/>
</dbReference>
<proteinExistence type="inferred from homology"/>
<feature type="domain" description="SusD-like N-terminal" evidence="7">
    <location>
        <begin position="56"/>
        <end position="214"/>
    </location>
</feature>
<dbReference type="GO" id="GO:0009279">
    <property type="term" value="C:cell outer membrane"/>
    <property type="evidence" value="ECO:0007669"/>
    <property type="project" value="UniProtKB-SubCell"/>
</dbReference>
<evidence type="ECO:0000256" key="5">
    <source>
        <dbReference type="ARBA" id="ARBA00023237"/>
    </source>
</evidence>
<keyword evidence="9" id="KW-1185">Reference proteome</keyword>
<dbReference type="Pfam" id="PF14322">
    <property type="entry name" value="SusD-like_3"/>
    <property type="match status" value="1"/>
</dbReference>
<comment type="similarity">
    <text evidence="2">Belongs to the SusD family.</text>
</comment>
<dbReference type="Pfam" id="PF07980">
    <property type="entry name" value="SusD_RagB"/>
    <property type="match status" value="1"/>
</dbReference>
<evidence type="ECO:0000259" key="6">
    <source>
        <dbReference type="Pfam" id="PF07980"/>
    </source>
</evidence>
<comment type="subcellular location">
    <subcellularLocation>
        <location evidence="1">Cell outer membrane</location>
    </subcellularLocation>
</comment>
<accession>A0A419W9E3</accession>
<evidence type="ECO:0000256" key="2">
    <source>
        <dbReference type="ARBA" id="ARBA00006275"/>
    </source>
</evidence>
<sequence>MLALTTLLFSACSESFLDSEPTTSLTDGNFYKTKKDAELAIVGCYDGVQAIYNNGIAFPVLSEVVSDNCFGGTGNTDGLNYRMLDQFDLQVSPGDVDALNNNWIAYYKSIYRCNVLLQKMDQIDWEDDTDYRNEIEAQARFLRAFAYFDMVRLWERVPLLTEPSDENIPQSPADSTYTVITKDLMFAAENGAESVEPGRVNKWAAKALLGRVYLYYTGYYAKSDLVGLVSKSEALQGLEDIVSSVGTTGYGLVPEYKNLWPAAAATVNDDMTGIETTYAGKDNMETLFAVKYNITSNYDGDTDGNHWLVMLGARGQHFTPYGKGWGACTVLPSLYQAYETDDTRKVASVIAFSEEGLDFDNSDQREYTGYTNKKYTPMSTYVLDTETGEYVVKDVAEANGAVNFQIGQFQDYVVMRYADVLLMAAELGSSNAQSYFDQVRERAGLTSKAVSKENIMTERRFEFAFEGLRYWDLMRQGGSVAASTIAVSTTVQDGGVDFQKVISASDITSKRGLMLIPQTQISLSAGVLTQNDGWN</sequence>
<evidence type="ECO:0000256" key="1">
    <source>
        <dbReference type="ARBA" id="ARBA00004442"/>
    </source>
</evidence>
<name>A0A419W9E3_9BACT</name>
<dbReference type="SUPFAM" id="SSF48452">
    <property type="entry name" value="TPR-like"/>
    <property type="match status" value="1"/>
</dbReference>
<protein>
    <submittedName>
        <fullName evidence="8">Putative outer membrane starch-binding protein</fullName>
    </submittedName>
</protein>
<dbReference type="EMBL" id="RAPN01000001">
    <property type="protein sequence ID" value="RKD92034.1"/>
    <property type="molecule type" value="Genomic_DNA"/>
</dbReference>
<dbReference type="AlphaFoldDB" id="A0A419W9E3"/>